<gene>
    <name evidence="2" type="ORF">PZN02_006005</name>
</gene>
<dbReference type="EC" id="3.4.23.49" evidence="2"/>
<evidence type="ECO:0000313" key="3">
    <source>
        <dbReference type="Proteomes" id="UP001229355"/>
    </source>
</evidence>
<dbReference type="InterPro" id="IPR000036">
    <property type="entry name" value="Peptidase_A26_omptin"/>
</dbReference>
<dbReference type="GO" id="GO:0004190">
    <property type="term" value="F:aspartic-type endopeptidase activity"/>
    <property type="evidence" value="ECO:0007669"/>
    <property type="project" value="UniProtKB-EC"/>
</dbReference>
<protein>
    <submittedName>
        <fullName evidence="2">Omptin family outer membrane protease</fullName>
        <ecNumber evidence="2">3.4.23.49</ecNumber>
    </submittedName>
</protein>
<dbReference type="InterPro" id="IPR053724">
    <property type="entry name" value="OMP_A26_sf"/>
</dbReference>
<keyword evidence="3" id="KW-1185">Reference proteome</keyword>
<dbReference type="Proteomes" id="UP001229355">
    <property type="component" value="Plasmid unnamed"/>
</dbReference>
<keyword evidence="2" id="KW-0614">Plasmid</keyword>
<name>A0ABY8DNG1_9HYPH</name>
<dbReference type="SUPFAM" id="SSF69917">
    <property type="entry name" value="OMPT-like"/>
    <property type="match status" value="1"/>
</dbReference>
<dbReference type="InterPro" id="IPR020080">
    <property type="entry name" value="OM_adhesin/peptidase_omptin"/>
</dbReference>
<dbReference type="GO" id="GO:0006508">
    <property type="term" value="P:proteolysis"/>
    <property type="evidence" value="ECO:0007669"/>
    <property type="project" value="UniProtKB-KW"/>
</dbReference>
<evidence type="ECO:0000256" key="1">
    <source>
        <dbReference type="SAM" id="MobiDB-lite"/>
    </source>
</evidence>
<dbReference type="RefSeq" id="WP_280663661.1">
    <property type="nucleotide sequence ID" value="NZ_CP120375.1"/>
</dbReference>
<geneLocation type="plasmid" evidence="2 3">
    <name>unnamed</name>
</geneLocation>
<feature type="region of interest" description="Disordered" evidence="1">
    <location>
        <begin position="14"/>
        <end position="38"/>
    </location>
</feature>
<organism evidence="2 3">
    <name type="scientific">Sinorhizobium garamanticum</name>
    <dbReference type="NCBI Taxonomy" id="680247"/>
    <lineage>
        <taxon>Bacteria</taxon>
        <taxon>Pseudomonadati</taxon>
        <taxon>Pseudomonadota</taxon>
        <taxon>Alphaproteobacteria</taxon>
        <taxon>Hyphomicrobiales</taxon>
        <taxon>Rhizobiaceae</taxon>
        <taxon>Sinorhizobium/Ensifer group</taxon>
        <taxon>Sinorhizobium</taxon>
    </lineage>
</organism>
<dbReference type="Pfam" id="PF01278">
    <property type="entry name" value="Omptin"/>
    <property type="match status" value="1"/>
</dbReference>
<dbReference type="EMBL" id="CP120375">
    <property type="protein sequence ID" value="WEX91703.1"/>
    <property type="molecule type" value="Genomic_DNA"/>
</dbReference>
<keyword evidence="2" id="KW-0645">Protease</keyword>
<reference evidence="2 3" key="1">
    <citation type="submission" date="2023-03" db="EMBL/GenBank/DDBJ databases">
        <authorList>
            <person name="Kaur S."/>
            <person name="Espinosa-Saiz D."/>
            <person name="Velazquez E."/>
            <person name="Menendez E."/>
            <person name="diCenzo G.C."/>
        </authorList>
    </citation>
    <scope>NUCLEOTIDE SEQUENCE [LARGE SCALE GENOMIC DNA]</scope>
    <source>
        <strain evidence="2 3">LMG 24692</strain>
        <plasmid evidence="2 3">unnamed</plasmid>
    </source>
</reference>
<evidence type="ECO:0000313" key="2">
    <source>
        <dbReference type="EMBL" id="WEX91703.1"/>
    </source>
</evidence>
<dbReference type="PRINTS" id="PR00482">
    <property type="entry name" value="OMPTIN"/>
</dbReference>
<sequence length="375" mass="41249">MFCEYFPSLKRLTRPASQQHGETGPSTAAARSVGKSEARQGVCEAEKIRANTEVLNEKRGQPTKPVIIRSVVTSSFLMTTPSFAAADDVLFSSDDGSFIFFGGIGVANIKAQEFVYDGDQKISQLNWESKGVTIFTVGVDAQIDNGWSLKGSVNFGTGGNGHMVDTDWDDRDDWSDRSIHPNTELGHYVGGAIELDRIIYRDDTTSIAVGAGYRYTDVKWTAYGGSGIYSSEGKFRDDHWKDPDWVRGISYRQKVPVGFLSLSGEHVVGDLTISGALQSGLSFGIKDIDNHWLRNNQYHDYMDPAPVIGATVAVNYALTPATSLYLSGSFDWVFFGSRGDMKVHDGETRKNEFEKDSAGATFQRTSISFGLKSRF</sequence>
<dbReference type="Gene3D" id="2.40.128.90">
    <property type="entry name" value="OMPT-like"/>
    <property type="match status" value="1"/>
</dbReference>
<accession>A0ABY8DNG1</accession>
<keyword evidence="2" id="KW-0378">Hydrolase</keyword>
<feature type="compositionally biased region" description="Polar residues" evidence="1">
    <location>
        <begin position="15"/>
        <end position="26"/>
    </location>
</feature>
<proteinExistence type="predicted"/>